<dbReference type="EMBL" id="CACRZD030000043">
    <property type="protein sequence ID" value="CAA6673952.1"/>
    <property type="molecule type" value="Genomic_DNA"/>
</dbReference>
<proteinExistence type="predicted"/>
<name>A0ABN7E7V3_SPIIN</name>
<sequence length="18" mass="2222">MWLCISGLSFRHNIQFIR</sequence>
<accession>A0ABN7E7V3</accession>
<evidence type="ECO:0000313" key="2">
    <source>
        <dbReference type="Proteomes" id="UP001189122"/>
    </source>
</evidence>
<organism evidence="1 2">
    <name type="scientific">Spirodela intermedia</name>
    <name type="common">Intermediate duckweed</name>
    <dbReference type="NCBI Taxonomy" id="51605"/>
    <lineage>
        <taxon>Eukaryota</taxon>
        <taxon>Viridiplantae</taxon>
        <taxon>Streptophyta</taxon>
        <taxon>Embryophyta</taxon>
        <taxon>Tracheophyta</taxon>
        <taxon>Spermatophyta</taxon>
        <taxon>Magnoliopsida</taxon>
        <taxon>Liliopsida</taxon>
        <taxon>Araceae</taxon>
        <taxon>Lemnoideae</taxon>
        <taxon>Spirodela</taxon>
    </lineage>
</organism>
<evidence type="ECO:0000313" key="1">
    <source>
        <dbReference type="EMBL" id="CAA6673952.1"/>
    </source>
</evidence>
<dbReference type="Proteomes" id="UP001189122">
    <property type="component" value="Unassembled WGS sequence"/>
</dbReference>
<comment type="caution">
    <text evidence="1">The sequence shown here is derived from an EMBL/GenBank/DDBJ whole genome shotgun (WGS) entry which is preliminary data.</text>
</comment>
<reference evidence="2" key="1">
    <citation type="journal article" date="2020" name="Sci. Rep.">
        <title>Chromosome-scale genome assembly for the duckweed Spirodela intermedia, integrating cytogenetic maps, PacBio and Oxford Nanopore libraries.</title>
        <authorList>
            <person name="Hoang P.T.N."/>
            <person name="Fiebig A."/>
            <person name="Novak P."/>
            <person name="Macas J."/>
            <person name="Cao H.X."/>
            <person name="Stepanenko A."/>
            <person name="Chen G."/>
            <person name="Borisjuk N."/>
            <person name="Scholz U."/>
            <person name="Schubert I."/>
        </authorList>
    </citation>
    <scope>NUCLEOTIDE SEQUENCE [LARGE SCALE GENOMIC DNA]</scope>
</reference>
<keyword evidence="2" id="KW-1185">Reference proteome</keyword>
<gene>
    <name evidence="1" type="ORF">SI7747_UN020310</name>
</gene>
<protein>
    <submittedName>
        <fullName evidence="1">Uncharacterized protein</fullName>
    </submittedName>
</protein>